<organism evidence="3 4">
    <name type="scientific">Ancylobacter crimeensis</name>
    <dbReference type="NCBI Taxonomy" id="2579147"/>
    <lineage>
        <taxon>Bacteria</taxon>
        <taxon>Pseudomonadati</taxon>
        <taxon>Pseudomonadota</taxon>
        <taxon>Alphaproteobacteria</taxon>
        <taxon>Hyphomicrobiales</taxon>
        <taxon>Xanthobacteraceae</taxon>
        <taxon>Ancylobacter</taxon>
    </lineage>
</organism>
<evidence type="ECO:0000313" key="3">
    <source>
        <dbReference type="EMBL" id="MCK0196842.1"/>
    </source>
</evidence>
<keyword evidence="2" id="KW-0472">Membrane</keyword>
<dbReference type="Proteomes" id="UP001203284">
    <property type="component" value="Unassembled WGS sequence"/>
</dbReference>
<name>A0ABT0DA81_9HYPH</name>
<dbReference type="RefSeq" id="WP_247028285.1">
    <property type="nucleotide sequence ID" value="NZ_JALKCH010000004.1"/>
</dbReference>
<evidence type="ECO:0008006" key="5">
    <source>
        <dbReference type="Google" id="ProtNLM"/>
    </source>
</evidence>
<sequence>MANVTDLGRKAKQDGEDLIDSASRAADRMADKADDALDDLADEMQPERRYSFHALVAAGLAGYVVGRLFSN</sequence>
<reference evidence="3 4" key="1">
    <citation type="submission" date="2022-04" db="EMBL/GenBank/DDBJ databases">
        <authorList>
            <person name="Grouzdev D.S."/>
            <person name="Pantiukh K.S."/>
            <person name="Krutkina M.S."/>
        </authorList>
    </citation>
    <scope>NUCLEOTIDE SEQUENCE [LARGE SCALE GENOMIC DNA]</scope>
    <source>
        <strain evidence="3 4">6x-1</strain>
    </source>
</reference>
<feature type="region of interest" description="Disordered" evidence="1">
    <location>
        <begin position="1"/>
        <end position="26"/>
    </location>
</feature>
<feature type="transmembrane region" description="Helical" evidence="2">
    <location>
        <begin position="50"/>
        <end position="69"/>
    </location>
</feature>
<evidence type="ECO:0000256" key="2">
    <source>
        <dbReference type="SAM" id="Phobius"/>
    </source>
</evidence>
<proteinExistence type="predicted"/>
<gene>
    <name evidence="3" type="ORF">MWN34_07940</name>
</gene>
<evidence type="ECO:0000313" key="4">
    <source>
        <dbReference type="Proteomes" id="UP001203284"/>
    </source>
</evidence>
<protein>
    <recommendedName>
        <fullName evidence="5">DUF883 family protein</fullName>
    </recommendedName>
</protein>
<evidence type="ECO:0000256" key="1">
    <source>
        <dbReference type="SAM" id="MobiDB-lite"/>
    </source>
</evidence>
<comment type="caution">
    <text evidence="3">The sequence shown here is derived from an EMBL/GenBank/DDBJ whole genome shotgun (WGS) entry which is preliminary data.</text>
</comment>
<keyword evidence="2" id="KW-1133">Transmembrane helix</keyword>
<dbReference type="EMBL" id="JALKCH010000004">
    <property type="protein sequence ID" value="MCK0196842.1"/>
    <property type="molecule type" value="Genomic_DNA"/>
</dbReference>
<keyword evidence="2" id="KW-0812">Transmembrane</keyword>
<keyword evidence="4" id="KW-1185">Reference proteome</keyword>
<accession>A0ABT0DA81</accession>